<reference evidence="3" key="1">
    <citation type="submission" date="2019-11" db="EMBL/GenBank/DDBJ databases">
        <authorList>
            <person name="Liu Y."/>
            <person name="Hou J."/>
            <person name="Li T.-Q."/>
            <person name="Guan C.-H."/>
            <person name="Wu X."/>
            <person name="Wu H.-Z."/>
            <person name="Ling F."/>
            <person name="Zhang R."/>
            <person name="Shi X.-G."/>
            <person name="Ren J.-P."/>
            <person name="Chen E.-F."/>
            <person name="Sun J.-M."/>
        </authorList>
    </citation>
    <scope>NUCLEOTIDE SEQUENCE</scope>
    <source>
        <strain evidence="3">Adult_tree_wgs_1</strain>
        <tissue evidence="3">Leaves</tissue>
    </source>
</reference>
<organism evidence="3 4">
    <name type="scientific">Rhododendron simsii</name>
    <name type="common">Sims's rhododendron</name>
    <dbReference type="NCBI Taxonomy" id="118357"/>
    <lineage>
        <taxon>Eukaryota</taxon>
        <taxon>Viridiplantae</taxon>
        <taxon>Streptophyta</taxon>
        <taxon>Embryophyta</taxon>
        <taxon>Tracheophyta</taxon>
        <taxon>Spermatophyta</taxon>
        <taxon>Magnoliopsida</taxon>
        <taxon>eudicotyledons</taxon>
        <taxon>Gunneridae</taxon>
        <taxon>Pentapetalae</taxon>
        <taxon>asterids</taxon>
        <taxon>Ericales</taxon>
        <taxon>Ericaceae</taxon>
        <taxon>Ericoideae</taxon>
        <taxon>Rhodoreae</taxon>
        <taxon>Rhododendron</taxon>
    </lineage>
</organism>
<gene>
    <name evidence="3" type="ORF">RHSIM_Rhsim11G0061300</name>
</gene>
<evidence type="ECO:0000259" key="2">
    <source>
        <dbReference type="Pfam" id="PF03732"/>
    </source>
</evidence>
<accession>A0A834G8W6</accession>
<proteinExistence type="predicted"/>
<sequence>MASEHTVHAEDARSGDHDQVEESEVPSQQPVVGDADKLLAAVALLAEQQAALMQRQTTEAMTRGTGTGLLERFKKLFTVEFEGAIDPSDAEEWLKSVERVLKAMGVTDAQKVTLATFSLKGNARNWWESFERQWTAPLPGIISAVPRVVTWERFVKGFNDHYFPKSWKLDQEAAFIELKQDSMTVPEYEARFAKLSKHAPNLVNTEEKRCQQFRKGLSSKVATRLTTYEQEEYARLVEMARRVGKDIQDYNDNRESYKKSKTEGAAFGKFGGGTSKGGGQKSQVTRIQDFGKSQGGLSGCWKGKAEQGPNRQTVLYLW</sequence>
<dbReference type="Pfam" id="PF03732">
    <property type="entry name" value="Retrotrans_gag"/>
    <property type="match status" value="1"/>
</dbReference>
<name>A0A834G8W6_RHOSS</name>
<evidence type="ECO:0000313" key="4">
    <source>
        <dbReference type="Proteomes" id="UP000626092"/>
    </source>
</evidence>
<evidence type="ECO:0000256" key="1">
    <source>
        <dbReference type="SAM" id="MobiDB-lite"/>
    </source>
</evidence>
<dbReference type="Proteomes" id="UP000626092">
    <property type="component" value="Unassembled WGS sequence"/>
</dbReference>
<evidence type="ECO:0000313" key="3">
    <source>
        <dbReference type="EMBL" id="KAF7128193.1"/>
    </source>
</evidence>
<dbReference type="InterPro" id="IPR005162">
    <property type="entry name" value="Retrotrans_gag_dom"/>
</dbReference>
<dbReference type="OrthoDB" id="1622461at2759"/>
<keyword evidence="4" id="KW-1185">Reference proteome</keyword>
<dbReference type="EMBL" id="WJXA01000011">
    <property type="protein sequence ID" value="KAF7128193.1"/>
    <property type="molecule type" value="Genomic_DNA"/>
</dbReference>
<dbReference type="AlphaFoldDB" id="A0A834G8W6"/>
<protein>
    <recommendedName>
        <fullName evidence="2">Retrotransposon gag domain-containing protein</fullName>
    </recommendedName>
</protein>
<feature type="region of interest" description="Disordered" evidence="1">
    <location>
        <begin position="1"/>
        <end position="32"/>
    </location>
</feature>
<comment type="caution">
    <text evidence="3">The sequence shown here is derived from an EMBL/GenBank/DDBJ whole genome shotgun (WGS) entry which is preliminary data.</text>
</comment>
<feature type="domain" description="Retrotransposon gag" evidence="2">
    <location>
        <begin position="114"/>
        <end position="218"/>
    </location>
</feature>
<dbReference type="PANTHER" id="PTHR34482">
    <property type="entry name" value="DNA DAMAGE-INDUCIBLE PROTEIN 1-LIKE"/>
    <property type="match status" value="1"/>
</dbReference>
<feature type="compositionally biased region" description="Basic and acidic residues" evidence="1">
    <location>
        <begin position="1"/>
        <end position="20"/>
    </location>
</feature>
<dbReference type="PANTHER" id="PTHR34482:SF36">
    <property type="entry name" value="RETROTRANSPOSON GAG DOMAIN-CONTAINING PROTEIN"/>
    <property type="match status" value="1"/>
</dbReference>